<accession>A0A811NNE0</accession>
<evidence type="ECO:0000256" key="3">
    <source>
        <dbReference type="ARBA" id="ARBA00056927"/>
    </source>
</evidence>
<dbReference type="InterPro" id="IPR045246">
    <property type="entry name" value="Piwi_ago-like"/>
</dbReference>
<dbReference type="PROSITE" id="PS50821">
    <property type="entry name" value="PAZ"/>
    <property type="match status" value="1"/>
</dbReference>
<dbReference type="InterPro" id="IPR003100">
    <property type="entry name" value="PAZ_dom"/>
</dbReference>
<dbReference type="InterPro" id="IPR032474">
    <property type="entry name" value="Argonaute_N"/>
</dbReference>
<dbReference type="InterPro" id="IPR036085">
    <property type="entry name" value="PAZ_dom_sf"/>
</dbReference>
<feature type="domain" description="PAZ" evidence="5">
    <location>
        <begin position="211"/>
        <end position="323"/>
    </location>
</feature>
<reference evidence="7" key="1">
    <citation type="submission" date="2020-10" db="EMBL/GenBank/DDBJ databases">
        <authorList>
            <person name="Han B."/>
            <person name="Lu T."/>
            <person name="Zhao Q."/>
            <person name="Huang X."/>
            <person name="Zhao Y."/>
        </authorList>
    </citation>
    <scope>NUCLEOTIDE SEQUENCE</scope>
</reference>
<feature type="domain" description="Piwi" evidence="6">
    <location>
        <begin position="498"/>
        <end position="770"/>
    </location>
</feature>
<dbReference type="OrthoDB" id="10252740at2759"/>
<evidence type="ECO:0008006" key="9">
    <source>
        <dbReference type="Google" id="ProtNLM"/>
    </source>
</evidence>
<organism evidence="7 8">
    <name type="scientific">Miscanthus lutarioriparius</name>
    <dbReference type="NCBI Taxonomy" id="422564"/>
    <lineage>
        <taxon>Eukaryota</taxon>
        <taxon>Viridiplantae</taxon>
        <taxon>Streptophyta</taxon>
        <taxon>Embryophyta</taxon>
        <taxon>Tracheophyta</taxon>
        <taxon>Spermatophyta</taxon>
        <taxon>Magnoliopsida</taxon>
        <taxon>Liliopsida</taxon>
        <taxon>Poales</taxon>
        <taxon>Poaceae</taxon>
        <taxon>PACMAD clade</taxon>
        <taxon>Panicoideae</taxon>
        <taxon>Andropogonodae</taxon>
        <taxon>Andropogoneae</taxon>
        <taxon>Saccharinae</taxon>
        <taxon>Miscanthus</taxon>
    </lineage>
</organism>
<dbReference type="FunFam" id="2.170.260.10:FF:000008">
    <property type="entry name" value="Protein argonaute 7"/>
    <property type="match status" value="1"/>
</dbReference>
<evidence type="ECO:0000256" key="2">
    <source>
        <dbReference type="ARBA" id="ARBA00023158"/>
    </source>
</evidence>
<dbReference type="GO" id="GO:0031047">
    <property type="term" value="P:regulatory ncRNA-mediated gene silencing"/>
    <property type="evidence" value="ECO:0007669"/>
    <property type="project" value="UniProtKB-KW"/>
</dbReference>
<dbReference type="EMBL" id="CAJGYO010000004">
    <property type="protein sequence ID" value="CAD6225399.1"/>
    <property type="molecule type" value="Genomic_DNA"/>
</dbReference>
<dbReference type="GO" id="GO:0003723">
    <property type="term" value="F:RNA binding"/>
    <property type="evidence" value="ECO:0007669"/>
    <property type="project" value="InterPro"/>
</dbReference>
<dbReference type="FunFam" id="3.30.420.10:FF:000091">
    <property type="entry name" value="Protein argonaute 3"/>
    <property type="match status" value="1"/>
</dbReference>
<protein>
    <recommendedName>
        <fullName evidence="9">Argonaute 4</fullName>
    </recommendedName>
</protein>
<keyword evidence="8" id="KW-1185">Reference proteome</keyword>
<dbReference type="InterPro" id="IPR003165">
    <property type="entry name" value="Piwi"/>
</dbReference>
<dbReference type="InterPro" id="IPR012337">
    <property type="entry name" value="RNaseH-like_sf"/>
</dbReference>
<dbReference type="Proteomes" id="UP000604825">
    <property type="component" value="Unassembled WGS sequence"/>
</dbReference>
<keyword evidence="2" id="KW-0943">RNA-mediated gene silencing</keyword>
<proteinExistence type="inferred from homology"/>
<sequence>MESHNGEADDLPPPPPLAAGVEPLKADETKAPLKLRSPIISITITCVSNPCPVSFLYFHPHTFITNAVDRKGSGRKVIEKLQPTYAVEHANKDFSYDGEKSLFTIGALPQVKNEFTVVVDDVSTGKTPANGSPGNDSPPGSDRKRIRRSYNYNTKTYKVELSFAAKIPMSAISQALRGQESEHTQEAIRVIDIILRQHSDVSTTMIVKPGPVIDFLLANQKVSDPSMIDWAKAKRALKNLRIKTSPANQEQKIVGLSDRPCREQLFTLKHKNGNGDSEVITVFDYFVKNRGIELQYSGDLPCISVGKPKRPTYFPVELCSLLPLQRYTKALGTLQRSSLVEKSRQKPQERMSVLYDVLQRSNYDAEPMLKACGITIARSFTEVDGRVLQPPKLKAGNGEDIFTHNGRWNFNNKRLIRASSVEKWAVVNFPARCNVRDLVRDLIKCGGMKGIMVEAPFDVFDENPSMRRSPSVRRVEDMFEQVKTKLPGAPKFLVWPWKKKCLAEFGIVTQCVAPTRVNDQYLTNVLLKINAKLGGMNSLLQIETSPAIPLVSKVPTIILGMDVSHGSPGYSDVPSIAAVVSSREWPLISKYRASVRTHPKMEMIDMIDSLFNPRETEDDGLIRECLIDFYTSSGKRKPDQVIIFRDGVSESQFNQVLNIELLQIIEACKFLDEKWNPKFTLIIAQKNHHTKFFIPGKPDNVPPGTVVDNKVCHPRNFDFYMCSHAGMIGTTRPTHYHILHDEIGFNPDDLQELVHSLSYVYQRSTTAISVGVVCFSCMQVWYVSVVVQLEIEKLEWMASFDYLGVGTCWSDDLFAFYTLLRIGL</sequence>
<dbReference type="AlphaFoldDB" id="A0A811NNE0"/>
<dbReference type="Gene3D" id="3.40.50.2300">
    <property type="match status" value="1"/>
</dbReference>
<evidence type="ECO:0000259" key="6">
    <source>
        <dbReference type="PROSITE" id="PS50822"/>
    </source>
</evidence>
<evidence type="ECO:0000256" key="1">
    <source>
        <dbReference type="ARBA" id="ARBA00008201"/>
    </source>
</evidence>
<name>A0A811NNE0_9POAL</name>
<dbReference type="Pfam" id="PF02170">
    <property type="entry name" value="PAZ"/>
    <property type="match status" value="1"/>
</dbReference>
<dbReference type="SUPFAM" id="SSF53098">
    <property type="entry name" value="Ribonuclease H-like"/>
    <property type="match status" value="1"/>
</dbReference>
<dbReference type="CDD" id="cd02846">
    <property type="entry name" value="PAZ_argonaute_like"/>
    <property type="match status" value="1"/>
</dbReference>
<dbReference type="PROSITE" id="PS50822">
    <property type="entry name" value="PIWI"/>
    <property type="match status" value="1"/>
</dbReference>
<dbReference type="Pfam" id="PF16486">
    <property type="entry name" value="ArgoN"/>
    <property type="match status" value="1"/>
</dbReference>
<feature type="region of interest" description="Disordered" evidence="4">
    <location>
        <begin position="123"/>
        <end position="145"/>
    </location>
</feature>
<dbReference type="PANTHER" id="PTHR22891">
    <property type="entry name" value="EUKARYOTIC TRANSLATION INITIATION FACTOR 2C"/>
    <property type="match status" value="1"/>
</dbReference>
<gene>
    <name evidence="7" type="ORF">NCGR_LOCUS17459</name>
</gene>
<dbReference type="SMART" id="SM00950">
    <property type="entry name" value="Piwi"/>
    <property type="match status" value="1"/>
</dbReference>
<comment type="function">
    <text evidence="3">Probably involved in the RNA silencing pathway. May bind to short RNAs such as microRNAs (miRNAs) or short interfering RNAs (siRNAs), and represses the translation of mRNAs which are complementary to them.</text>
</comment>
<evidence type="ECO:0000313" key="8">
    <source>
        <dbReference type="Proteomes" id="UP000604825"/>
    </source>
</evidence>
<dbReference type="Pfam" id="PF02171">
    <property type="entry name" value="Piwi"/>
    <property type="match status" value="1"/>
</dbReference>
<dbReference type="Pfam" id="PF16488">
    <property type="entry name" value="ArgoL2"/>
    <property type="match status" value="1"/>
</dbReference>
<evidence type="ECO:0000313" key="7">
    <source>
        <dbReference type="EMBL" id="CAD6225399.1"/>
    </source>
</evidence>
<dbReference type="Gene3D" id="2.170.260.10">
    <property type="entry name" value="paz domain"/>
    <property type="match status" value="1"/>
</dbReference>
<dbReference type="Gene3D" id="3.30.420.10">
    <property type="entry name" value="Ribonuclease H-like superfamily/Ribonuclease H"/>
    <property type="match status" value="1"/>
</dbReference>
<evidence type="ECO:0000259" key="5">
    <source>
        <dbReference type="PROSITE" id="PS50821"/>
    </source>
</evidence>
<dbReference type="CDD" id="cd04657">
    <property type="entry name" value="Piwi_ago-like"/>
    <property type="match status" value="1"/>
</dbReference>
<feature type="compositionally biased region" description="Polar residues" evidence="4">
    <location>
        <begin position="124"/>
        <end position="135"/>
    </location>
</feature>
<dbReference type="InterPro" id="IPR036397">
    <property type="entry name" value="RNaseH_sf"/>
</dbReference>
<comment type="caution">
    <text evidence="7">The sequence shown here is derived from an EMBL/GenBank/DDBJ whole genome shotgun (WGS) entry which is preliminary data.</text>
</comment>
<dbReference type="InterPro" id="IPR032472">
    <property type="entry name" value="ArgoL2"/>
</dbReference>
<comment type="similarity">
    <text evidence="1">Belongs to the argonaute family. Ago subfamily.</text>
</comment>
<dbReference type="SUPFAM" id="SSF101690">
    <property type="entry name" value="PAZ domain"/>
    <property type="match status" value="1"/>
</dbReference>
<feature type="region of interest" description="Disordered" evidence="4">
    <location>
        <begin position="1"/>
        <end position="21"/>
    </location>
</feature>
<evidence type="ECO:0000256" key="4">
    <source>
        <dbReference type="SAM" id="MobiDB-lite"/>
    </source>
</evidence>